<evidence type="ECO:0000259" key="4">
    <source>
        <dbReference type="Pfam" id="PF25954"/>
    </source>
</evidence>
<dbReference type="AlphaFoldDB" id="A0A0T5PAC3"/>
<evidence type="ECO:0000313" key="8">
    <source>
        <dbReference type="Proteomes" id="UP000051401"/>
    </source>
</evidence>
<dbReference type="InterPro" id="IPR058625">
    <property type="entry name" value="MdtA-like_BSH"/>
</dbReference>
<dbReference type="STRING" id="540747.SAMN04488031_101482"/>
<dbReference type="RefSeq" id="WP_057815170.1">
    <property type="nucleotide sequence ID" value="NZ_CP031598.1"/>
</dbReference>
<dbReference type="Proteomes" id="UP000051401">
    <property type="component" value="Unassembled WGS sequence"/>
</dbReference>
<dbReference type="FunFam" id="2.40.30.170:FF:000010">
    <property type="entry name" value="Efflux RND transporter periplasmic adaptor subunit"/>
    <property type="match status" value="1"/>
</dbReference>
<dbReference type="PANTHER" id="PTHR30469">
    <property type="entry name" value="MULTIDRUG RESISTANCE PROTEIN MDTA"/>
    <property type="match status" value="1"/>
</dbReference>
<gene>
    <name evidence="7" type="primary">mdtA_3</name>
    <name evidence="7" type="ORF">RIdsm_02863</name>
    <name evidence="6" type="ORF">XM52_08185</name>
</gene>
<evidence type="ECO:0000256" key="2">
    <source>
        <dbReference type="SAM" id="Coils"/>
    </source>
</evidence>
<dbReference type="PANTHER" id="PTHR30469:SF11">
    <property type="entry name" value="BLL4320 PROTEIN"/>
    <property type="match status" value="1"/>
</dbReference>
<comment type="similarity">
    <text evidence="1">Belongs to the membrane fusion protein (MFP) (TC 8.A.1) family.</text>
</comment>
<organism evidence="6 8">
    <name type="scientific">Roseovarius indicus</name>
    <dbReference type="NCBI Taxonomy" id="540747"/>
    <lineage>
        <taxon>Bacteria</taxon>
        <taxon>Pseudomonadati</taxon>
        <taxon>Pseudomonadota</taxon>
        <taxon>Alphaproteobacteria</taxon>
        <taxon>Rhodobacterales</taxon>
        <taxon>Roseobacteraceae</taxon>
        <taxon>Roseovarius</taxon>
    </lineage>
</organism>
<dbReference type="InterPro" id="IPR058637">
    <property type="entry name" value="YknX-like_C"/>
</dbReference>
<dbReference type="Proteomes" id="UP000325785">
    <property type="component" value="Chromosome"/>
</dbReference>
<accession>A0A0T5PAC3</accession>
<proteinExistence type="inferred from homology"/>
<feature type="domain" description="YknX-like C-terminal permuted SH3-like" evidence="5">
    <location>
        <begin position="281"/>
        <end position="349"/>
    </location>
</feature>
<dbReference type="PATRIC" id="fig|540747.5.peg.4424"/>
<feature type="coiled-coil region" evidence="2">
    <location>
        <begin position="101"/>
        <end position="161"/>
    </location>
</feature>
<reference evidence="6 8" key="1">
    <citation type="submission" date="2015-04" db="EMBL/GenBank/DDBJ databases">
        <title>The draft genome sequence of Roseovarius indicus B108T.</title>
        <authorList>
            <person name="Li G."/>
            <person name="Lai Q."/>
            <person name="Shao Z."/>
            <person name="Yan P."/>
        </authorList>
    </citation>
    <scope>NUCLEOTIDE SEQUENCE [LARGE SCALE GENOMIC DNA]</scope>
    <source>
        <strain evidence="6 8">B108</strain>
    </source>
</reference>
<evidence type="ECO:0000256" key="1">
    <source>
        <dbReference type="ARBA" id="ARBA00009477"/>
    </source>
</evidence>
<evidence type="ECO:0000259" key="5">
    <source>
        <dbReference type="Pfam" id="PF25989"/>
    </source>
</evidence>
<reference evidence="7 9" key="2">
    <citation type="submission" date="2018-08" db="EMBL/GenBank/DDBJ databases">
        <title>Genetic Globetrotter - A new plasmid hitch-hiking vast phylogenetic and geographic distances.</title>
        <authorList>
            <person name="Vollmers J."/>
            <person name="Petersen J."/>
        </authorList>
    </citation>
    <scope>NUCLEOTIDE SEQUENCE [LARGE SCALE GENOMIC DNA]</scope>
    <source>
        <strain evidence="7 9">DSM 26383</strain>
    </source>
</reference>
<dbReference type="Pfam" id="PF25989">
    <property type="entry name" value="YknX_C"/>
    <property type="match status" value="1"/>
</dbReference>
<dbReference type="OrthoDB" id="9806939at2"/>
<feature type="domain" description="Multidrug resistance protein MdtA-like barrel-sandwich hybrid" evidence="3">
    <location>
        <begin position="70"/>
        <end position="190"/>
    </location>
</feature>
<evidence type="ECO:0000313" key="7">
    <source>
        <dbReference type="EMBL" id="QEW27054.1"/>
    </source>
</evidence>
<dbReference type="Pfam" id="PF25954">
    <property type="entry name" value="Beta-barrel_RND_2"/>
    <property type="match status" value="1"/>
</dbReference>
<dbReference type="Gene3D" id="1.10.287.470">
    <property type="entry name" value="Helix hairpin bin"/>
    <property type="match status" value="1"/>
</dbReference>
<keyword evidence="2" id="KW-0175">Coiled coil</keyword>
<dbReference type="GO" id="GO:1990281">
    <property type="term" value="C:efflux pump complex"/>
    <property type="evidence" value="ECO:0007669"/>
    <property type="project" value="TreeGrafter"/>
</dbReference>
<feature type="domain" description="CusB-like beta-barrel" evidence="4">
    <location>
        <begin position="203"/>
        <end position="275"/>
    </location>
</feature>
<dbReference type="InterPro" id="IPR058792">
    <property type="entry name" value="Beta-barrel_RND_2"/>
</dbReference>
<keyword evidence="8" id="KW-1185">Reference proteome</keyword>
<evidence type="ECO:0000313" key="9">
    <source>
        <dbReference type="Proteomes" id="UP000325785"/>
    </source>
</evidence>
<dbReference type="GO" id="GO:0015562">
    <property type="term" value="F:efflux transmembrane transporter activity"/>
    <property type="evidence" value="ECO:0007669"/>
    <property type="project" value="TreeGrafter"/>
</dbReference>
<dbReference type="NCBIfam" id="TIGR01730">
    <property type="entry name" value="RND_mfp"/>
    <property type="match status" value="1"/>
</dbReference>
<dbReference type="EMBL" id="LAXI01000004">
    <property type="protein sequence ID" value="KRS18128.1"/>
    <property type="molecule type" value="Genomic_DNA"/>
</dbReference>
<dbReference type="EMBL" id="CP031598">
    <property type="protein sequence ID" value="QEW27054.1"/>
    <property type="molecule type" value="Genomic_DNA"/>
</dbReference>
<dbReference type="Pfam" id="PF25917">
    <property type="entry name" value="BSH_RND"/>
    <property type="match status" value="1"/>
</dbReference>
<protein>
    <submittedName>
        <fullName evidence="7">Multidrug transporter MdtA</fullName>
    </submittedName>
    <submittedName>
        <fullName evidence="6">Secretion protein HylD</fullName>
    </submittedName>
</protein>
<dbReference type="Gene3D" id="2.40.50.100">
    <property type="match status" value="1"/>
</dbReference>
<dbReference type="SUPFAM" id="SSF111369">
    <property type="entry name" value="HlyD-like secretion proteins"/>
    <property type="match status" value="1"/>
</dbReference>
<dbReference type="KEGG" id="rid:RIdsm_02863"/>
<evidence type="ECO:0000259" key="3">
    <source>
        <dbReference type="Pfam" id="PF25917"/>
    </source>
</evidence>
<dbReference type="Gene3D" id="2.40.30.170">
    <property type="match status" value="1"/>
</dbReference>
<dbReference type="InterPro" id="IPR006143">
    <property type="entry name" value="RND_pump_MFP"/>
</dbReference>
<sequence length="365" mass="39093">MSVWKQLLVLCLLGGLAYGGWEAYTIYLAPAEEAATDRASPPAPVELVPAERRVLAQSVEAVGTTRARQSVEIVPEADGRVVEITFTPGDRVAKGEVLVRLDETIQRADLTEAEARSTEQEQALSRARQLRETNAISQATLEDTIARLAEAGAQLDRARRRLDDRTIKAPFAGVVGLTEIDPGARVSEGDIITRLDDLSEVIVEFALPETLFAQVRTGLGVTATSAAFPDRTFEGRIEAVDSRIDPVSRAFRTRAVIPNRDSVLPAGMFMSLTLTLSEAEALVVPEAAIIFQAAETYVFTVTDDIATRVPVKTGQRRGGYVAIEGGLEEGTGVVVRGLQRVRDGGAVTVLDAGDTSDSSSTEGDS</sequence>
<name>A0A0T5PAC3_9RHOB</name>
<dbReference type="Gene3D" id="2.40.420.20">
    <property type="match status" value="1"/>
</dbReference>
<evidence type="ECO:0000313" key="6">
    <source>
        <dbReference type="EMBL" id="KRS18128.1"/>
    </source>
</evidence>